<evidence type="ECO:0000256" key="1">
    <source>
        <dbReference type="SAM" id="Phobius"/>
    </source>
</evidence>
<keyword evidence="3" id="KW-1185">Reference proteome</keyword>
<keyword evidence="1" id="KW-0812">Transmembrane</keyword>
<keyword evidence="1" id="KW-0472">Membrane</keyword>
<gene>
    <name evidence="2" type="ORF">CEXT_189801</name>
</gene>
<evidence type="ECO:0000313" key="3">
    <source>
        <dbReference type="Proteomes" id="UP001054945"/>
    </source>
</evidence>
<comment type="caution">
    <text evidence="2">The sequence shown here is derived from an EMBL/GenBank/DDBJ whole genome shotgun (WGS) entry which is preliminary data.</text>
</comment>
<dbReference type="Proteomes" id="UP001054945">
    <property type="component" value="Unassembled WGS sequence"/>
</dbReference>
<evidence type="ECO:0000313" key="2">
    <source>
        <dbReference type="EMBL" id="GIY72221.1"/>
    </source>
</evidence>
<keyword evidence="1" id="KW-1133">Transmembrane helix</keyword>
<organism evidence="2 3">
    <name type="scientific">Caerostris extrusa</name>
    <name type="common">Bark spider</name>
    <name type="synonym">Caerostris bankana</name>
    <dbReference type="NCBI Taxonomy" id="172846"/>
    <lineage>
        <taxon>Eukaryota</taxon>
        <taxon>Metazoa</taxon>
        <taxon>Ecdysozoa</taxon>
        <taxon>Arthropoda</taxon>
        <taxon>Chelicerata</taxon>
        <taxon>Arachnida</taxon>
        <taxon>Araneae</taxon>
        <taxon>Araneomorphae</taxon>
        <taxon>Entelegynae</taxon>
        <taxon>Araneoidea</taxon>
        <taxon>Araneidae</taxon>
        <taxon>Caerostris</taxon>
    </lineage>
</organism>
<proteinExistence type="predicted"/>
<feature type="transmembrane region" description="Helical" evidence="1">
    <location>
        <begin position="51"/>
        <end position="74"/>
    </location>
</feature>
<sequence length="80" mass="9208">MGSWTDRRKKVSVFDLTPGEEKRRNRKSGTFCEQNSWRCQQRSRRKKIKEAIAVALSCIVPAFFFKTPLNVLAVGSSFPE</sequence>
<accession>A0AAV4VPV6</accession>
<name>A0AAV4VPV6_CAEEX</name>
<dbReference type="AlphaFoldDB" id="A0AAV4VPV6"/>
<protein>
    <submittedName>
        <fullName evidence="2">Uncharacterized protein</fullName>
    </submittedName>
</protein>
<dbReference type="EMBL" id="BPLR01014914">
    <property type="protein sequence ID" value="GIY72221.1"/>
    <property type="molecule type" value="Genomic_DNA"/>
</dbReference>
<reference evidence="2 3" key="1">
    <citation type="submission" date="2021-06" db="EMBL/GenBank/DDBJ databases">
        <title>Caerostris extrusa draft genome.</title>
        <authorList>
            <person name="Kono N."/>
            <person name="Arakawa K."/>
        </authorList>
    </citation>
    <scope>NUCLEOTIDE SEQUENCE [LARGE SCALE GENOMIC DNA]</scope>
</reference>